<dbReference type="InterPro" id="IPR010970">
    <property type="entry name" value="Cys_dSase_SufS"/>
</dbReference>
<dbReference type="PIRSF" id="PIRSF005572">
    <property type="entry name" value="NifS"/>
    <property type="match status" value="1"/>
</dbReference>
<name>A0A5A9XTZ0_9BACT</name>
<evidence type="ECO:0000256" key="2">
    <source>
        <dbReference type="ARBA" id="ARBA00010447"/>
    </source>
</evidence>
<accession>A0A5A9XTZ0</accession>
<organism evidence="8 9">
    <name type="scientific">Oryzomonas rubra</name>
    <dbReference type="NCBI Taxonomy" id="2509454"/>
    <lineage>
        <taxon>Bacteria</taxon>
        <taxon>Pseudomonadati</taxon>
        <taxon>Thermodesulfobacteriota</taxon>
        <taxon>Desulfuromonadia</taxon>
        <taxon>Geobacterales</taxon>
        <taxon>Geobacteraceae</taxon>
        <taxon>Oryzomonas</taxon>
    </lineage>
</organism>
<evidence type="ECO:0000259" key="7">
    <source>
        <dbReference type="Pfam" id="PF00266"/>
    </source>
</evidence>
<dbReference type="Proteomes" id="UP000324298">
    <property type="component" value="Unassembled WGS sequence"/>
</dbReference>
<dbReference type="PANTHER" id="PTHR43586">
    <property type="entry name" value="CYSTEINE DESULFURASE"/>
    <property type="match status" value="1"/>
</dbReference>
<dbReference type="EMBL" id="SRSD01000001">
    <property type="protein sequence ID" value="KAA0895111.1"/>
    <property type="molecule type" value="Genomic_DNA"/>
</dbReference>
<evidence type="ECO:0000313" key="9">
    <source>
        <dbReference type="Proteomes" id="UP000324298"/>
    </source>
</evidence>
<reference evidence="8 9" key="1">
    <citation type="submission" date="2019-04" db="EMBL/GenBank/DDBJ databases">
        <title>Geobacter ruber sp. nov., ferric-reducing bacteria isolated from paddy soil.</title>
        <authorList>
            <person name="Xu Z."/>
            <person name="Masuda Y."/>
            <person name="Itoh H."/>
            <person name="Senoo K."/>
        </authorList>
    </citation>
    <scope>NUCLEOTIDE SEQUENCE [LARGE SCALE GENOMIC DNA]</scope>
    <source>
        <strain evidence="8 9">Red88</strain>
    </source>
</reference>
<dbReference type="GO" id="GO:0008483">
    <property type="term" value="F:transaminase activity"/>
    <property type="evidence" value="ECO:0007669"/>
    <property type="project" value="UniProtKB-KW"/>
</dbReference>
<evidence type="ECO:0000313" key="8">
    <source>
        <dbReference type="EMBL" id="KAA0895111.1"/>
    </source>
</evidence>
<dbReference type="AlphaFoldDB" id="A0A5A9XTZ0"/>
<dbReference type="PANTHER" id="PTHR43586:SF4">
    <property type="entry name" value="ISOPENICILLIN N EPIMERASE"/>
    <property type="match status" value="1"/>
</dbReference>
<keyword evidence="9" id="KW-1185">Reference proteome</keyword>
<dbReference type="GO" id="GO:0031071">
    <property type="term" value="F:cysteine desulfurase activity"/>
    <property type="evidence" value="ECO:0007669"/>
    <property type="project" value="UniProtKB-EC"/>
</dbReference>
<dbReference type="Gene3D" id="3.40.640.10">
    <property type="entry name" value="Type I PLP-dependent aspartate aminotransferase-like (Major domain)"/>
    <property type="match status" value="1"/>
</dbReference>
<evidence type="ECO:0000256" key="4">
    <source>
        <dbReference type="ARBA" id="ARBA00022679"/>
    </source>
</evidence>
<protein>
    <recommendedName>
        <fullName evidence="3">cysteine desulfurase</fullName>
        <ecNumber evidence="3">2.8.1.7</ecNumber>
    </recommendedName>
</protein>
<feature type="domain" description="Aminotransferase class V" evidence="7">
    <location>
        <begin position="3"/>
        <end position="369"/>
    </location>
</feature>
<dbReference type="NCBIfam" id="TIGR01977">
    <property type="entry name" value="am_tr_V_EF2568"/>
    <property type="match status" value="1"/>
</dbReference>
<dbReference type="EC" id="2.8.1.7" evidence="3"/>
<dbReference type="InterPro" id="IPR015422">
    <property type="entry name" value="PyrdxlP-dep_Trfase_small"/>
</dbReference>
<dbReference type="RefSeq" id="WP_149305694.1">
    <property type="nucleotide sequence ID" value="NZ_SRSD01000001.1"/>
</dbReference>
<dbReference type="GO" id="GO:0030170">
    <property type="term" value="F:pyridoxal phosphate binding"/>
    <property type="evidence" value="ECO:0007669"/>
    <property type="project" value="InterPro"/>
</dbReference>
<evidence type="ECO:0000256" key="3">
    <source>
        <dbReference type="ARBA" id="ARBA00012239"/>
    </source>
</evidence>
<comment type="cofactor">
    <cofactor evidence="1">
        <name>pyridoxal 5'-phosphate</name>
        <dbReference type="ChEBI" id="CHEBI:597326"/>
    </cofactor>
</comment>
<proteinExistence type="inferred from homology"/>
<dbReference type="CDD" id="cd06453">
    <property type="entry name" value="SufS_like"/>
    <property type="match status" value="1"/>
</dbReference>
<keyword evidence="4 8" id="KW-0808">Transferase</keyword>
<comment type="catalytic activity">
    <reaction evidence="6">
        <text>(sulfur carrier)-H + L-cysteine = (sulfur carrier)-SH + L-alanine</text>
        <dbReference type="Rhea" id="RHEA:43892"/>
        <dbReference type="Rhea" id="RHEA-COMP:14737"/>
        <dbReference type="Rhea" id="RHEA-COMP:14739"/>
        <dbReference type="ChEBI" id="CHEBI:29917"/>
        <dbReference type="ChEBI" id="CHEBI:35235"/>
        <dbReference type="ChEBI" id="CHEBI:57972"/>
        <dbReference type="ChEBI" id="CHEBI:64428"/>
        <dbReference type="EC" id="2.8.1.7"/>
    </reaction>
</comment>
<dbReference type="InterPro" id="IPR010969">
    <property type="entry name" value="Cys_dSase-rel_unknwn_funct"/>
</dbReference>
<dbReference type="GO" id="GO:0006534">
    <property type="term" value="P:cysteine metabolic process"/>
    <property type="evidence" value="ECO:0007669"/>
    <property type="project" value="InterPro"/>
</dbReference>
<dbReference type="OrthoDB" id="9808002at2"/>
<dbReference type="InterPro" id="IPR015424">
    <property type="entry name" value="PyrdxlP-dep_Trfase"/>
</dbReference>
<evidence type="ECO:0000256" key="1">
    <source>
        <dbReference type="ARBA" id="ARBA00001933"/>
    </source>
</evidence>
<keyword evidence="8" id="KW-0032">Aminotransferase</keyword>
<dbReference type="InterPro" id="IPR015421">
    <property type="entry name" value="PyrdxlP-dep_Trfase_major"/>
</dbReference>
<gene>
    <name evidence="8" type="ORF">ET418_00910</name>
</gene>
<evidence type="ECO:0000256" key="6">
    <source>
        <dbReference type="ARBA" id="ARBA00050776"/>
    </source>
</evidence>
<comment type="similarity">
    <text evidence="2">Belongs to the class-V pyridoxal-phosphate-dependent aminotransferase family. Csd subfamily.</text>
</comment>
<dbReference type="InterPro" id="IPR000192">
    <property type="entry name" value="Aminotrans_V_dom"/>
</dbReference>
<keyword evidence="5" id="KW-0663">Pyridoxal phosphate</keyword>
<comment type="caution">
    <text evidence="8">The sequence shown here is derived from an EMBL/GenBank/DDBJ whole genome shotgun (WGS) entry which is preliminary data.</text>
</comment>
<dbReference type="SUPFAM" id="SSF53383">
    <property type="entry name" value="PLP-dependent transferases"/>
    <property type="match status" value="1"/>
</dbReference>
<dbReference type="Pfam" id="PF00266">
    <property type="entry name" value="Aminotran_5"/>
    <property type="match status" value="1"/>
</dbReference>
<dbReference type="Gene3D" id="3.90.1150.10">
    <property type="entry name" value="Aspartate Aminotransferase, domain 1"/>
    <property type="match status" value="1"/>
</dbReference>
<evidence type="ECO:0000256" key="5">
    <source>
        <dbReference type="ARBA" id="ARBA00022898"/>
    </source>
</evidence>
<dbReference type="InterPro" id="IPR016454">
    <property type="entry name" value="Cysteine_dSase"/>
</dbReference>
<sequence>MSIYLDNAATSHPKPESVYQAVMHAMREIGSSPGRGGHRRSLEAGRLLLQAREAIATLFAIPDSSRIIMTHSTTEALNLALRGVLVPGDHVVTTSMEHNSLMRPLTALRASGVEVTVVRADGTGMVDPDDVRRALRPTTRMVAMAHISNVCGTIQPIDRIGAIAREAGALFLVDAAQSAGSEPIDVIRTGIDLLAAPGHKGLYGPQGTGFLYASPAVHLKPLLQGGTGTSSTAEEQPLTLPDGFEAGTHNMPGIAGLKAGVEFVLEQGVSAIGDKERHLVGSAARRLAELPQVTLYGPSDPALRGGVLSFTVAGTDPAALAFMLDHNHDIAVRAGLHCAPQAHRSLGSFPGGTLRMSPGWFSTGEEIAIFCDAVVECCQL</sequence>